<evidence type="ECO:0000256" key="1">
    <source>
        <dbReference type="SAM" id="MobiDB-lite"/>
    </source>
</evidence>
<dbReference type="Pfam" id="PF03732">
    <property type="entry name" value="Retrotrans_gag"/>
    <property type="match status" value="1"/>
</dbReference>
<reference evidence="3" key="1">
    <citation type="journal article" date="2022" name="Plant J.">
        <title>Strategies of tolerance reflected in two North American maple genomes.</title>
        <authorList>
            <person name="McEvoy S.L."/>
            <person name="Sezen U.U."/>
            <person name="Trouern-Trend A."/>
            <person name="McMahon S.M."/>
            <person name="Schaberg P.G."/>
            <person name="Yang J."/>
            <person name="Wegrzyn J.L."/>
            <person name="Swenson N.G."/>
        </authorList>
    </citation>
    <scope>NUCLEOTIDE SEQUENCE</scope>
    <source>
        <strain evidence="3">91603</strain>
    </source>
</reference>
<evidence type="ECO:0000313" key="3">
    <source>
        <dbReference type="EMBL" id="KAI9193920.1"/>
    </source>
</evidence>
<name>A0AAD5JBW7_ACENE</name>
<dbReference type="Proteomes" id="UP001064489">
    <property type="component" value="Chromosome 1"/>
</dbReference>
<gene>
    <name evidence="3" type="ORF">LWI28_001349</name>
</gene>
<dbReference type="AlphaFoldDB" id="A0AAD5JBW7"/>
<comment type="caution">
    <text evidence="3">The sequence shown here is derived from an EMBL/GenBank/DDBJ whole genome shotgun (WGS) entry which is preliminary data.</text>
</comment>
<accession>A0AAD5JBW7</accession>
<dbReference type="InterPro" id="IPR005162">
    <property type="entry name" value="Retrotrans_gag_dom"/>
</dbReference>
<evidence type="ECO:0000259" key="2">
    <source>
        <dbReference type="Pfam" id="PF03732"/>
    </source>
</evidence>
<keyword evidence="4" id="KW-1185">Reference proteome</keyword>
<reference evidence="3" key="2">
    <citation type="submission" date="2023-02" db="EMBL/GenBank/DDBJ databases">
        <authorList>
            <person name="Swenson N.G."/>
            <person name="Wegrzyn J.L."/>
            <person name="Mcevoy S.L."/>
        </authorList>
    </citation>
    <scope>NUCLEOTIDE SEQUENCE</scope>
    <source>
        <strain evidence="3">91603</strain>
        <tissue evidence="3">Leaf</tissue>
    </source>
</reference>
<feature type="domain" description="Retrotransposon gag" evidence="2">
    <location>
        <begin position="173"/>
        <end position="271"/>
    </location>
</feature>
<protein>
    <recommendedName>
        <fullName evidence="2">Retrotransposon gag domain-containing protein</fullName>
    </recommendedName>
</protein>
<dbReference type="PANTHER" id="PTHR35046">
    <property type="entry name" value="ZINC KNUCKLE (CCHC-TYPE) FAMILY PROTEIN"/>
    <property type="match status" value="1"/>
</dbReference>
<evidence type="ECO:0000313" key="4">
    <source>
        <dbReference type="Proteomes" id="UP001064489"/>
    </source>
</evidence>
<organism evidence="3 4">
    <name type="scientific">Acer negundo</name>
    <name type="common">Box elder</name>
    <dbReference type="NCBI Taxonomy" id="4023"/>
    <lineage>
        <taxon>Eukaryota</taxon>
        <taxon>Viridiplantae</taxon>
        <taxon>Streptophyta</taxon>
        <taxon>Embryophyta</taxon>
        <taxon>Tracheophyta</taxon>
        <taxon>Spermatophyta</taxon>
        <taxon>Magnoliopsida</taxon>
        <taxon>eudicotyledons</taxon>
        <taxon>Gunneridae</taxon>
        <taxon>Pentapetalae</taxon>
        <taxon>rosids</taxon>
        <taxon>malvids</taxon>
        <taxon>Sapindales</taxon>
        <taxon>Sapindaceae</taxon>
        <taxon>Hippocastanoideae</taxon>
        <taxon>Acereae</taxon>
        <taxon>Acer</taxon>
    </lineage>
</organism>
<dbReference type="EMBL" id="JAJSOW010000003">
    <property type="protein sequence ID" value="KAI9193920.1"/>
    <property type="molecule type" value="Genomic_DNA"/>
</dbReference>
<dbReference type="PANTHER" id="PTHR35046:SF9">
    <property type="entry name" value="RNA-DIRECTED DNA POLYMERASE"/>
    <property type="match status" value="1"/>
</dbReference>
<feature type="region of interest" description="Disordered" evidence="1">
    <location>
        <begin position="47"/>
        <end position="66"/>
    </location>
</feature>
<sequence>MSENKDKCVTDDSSIPADLKLLKKALVGEMRWMMKGELEQLHERLDQVENSRTEQPQPVPHTRKRERVPVREEVNDYYGDDNDIEEDDLMSNMGAGRFRHGIGGRGARFGNREDRYGNRGDRYGERVDNNLGSIKVKIPTFQGKTDPEAYLEWEKRIELVFDCHDYSELKKVKLAAIEFTDYAIVWWDQLIVSRRRNGERPIETWEEMKTVMRRQFIPSHYYRGLFQKLQTLTQGSKCVKDYYKEIEIAMIQADIEDREATMARFLNGLNRDITNVVELQHYVELNDMVHVAIKVEQQLKRKGSIRVAQNSGSSSSWKPNLSKKDDQLIFKAKTEPSKDLKVGGTLN</sequence>
<proteinExistence type="predicted"/>